<dbReference type="InterPro" id="IPR036069">
    <property type="entry name" value="DUF34/NIF3_sf"/>
</dbReference>
<evidence type="ECO:0000256" key="1">
    <source>
        <dbReference type="ARBA" id="ARBA00006964"/>
    </source>
</evidence>
<dbReference type="InterPro" id="IPR002678">
    <property type="entry name" value="DUF34/NIF3"/>
</dbReference>
<gene>
    <name evidence="3" type="ORF">SCLCIDRAFT_115850</name>
</gene>
<protein>
    <submittedName>
        <fullName evidence="3">Uncharacterized protein</fullName>
    </submittedName>
</protein>
<dbReference type="InParanoid" id="A0A0C3E881"/>
<feature type="binding site" evidence="2">
    <location>
        <position position="69"/>
    </location>
    <ligand>
        <name>a divalent metal cation</name>
        <dbReference type="ChEBI" id="CHEBI:60240"/>
        <label>1</label>
    </ligand>
</feature>
<accession>A0A0C3E881</accession>
<keyword evidence="4" id="KW-1185">Reference proteome</keyword>
<dbReference type="GO" id="GO:0046872">
    <property type="term" value="F:metal ion binding"/>
    <property type="evidence" value="ECO:0007669"/>
    <property type="project" value="UniProtKB-KW"/>
</dbReference>
<organism evidence="3 4">
    <name type="scientific">Scleroderma citrinum Foug A</name>
    <dbReference type="NCBI Taxonomy" id="1036808"/>
    <lineage>
        <taxon>Eukaryota</taxon>
        <taxon>Fungi</taxon>
        <taxon>Dikarya</taxon>
        <taxon>Basidiomycota</taxon>
        <taxon>Agaricomycotina</taxon>
        <taxon>Agaricomycetes</taxon>
        <taxon>Agaricomycetidae</taxon>
        <taxon>Boletales</taxon>
        <taxon>Sclerodermatineae</taxon>
        <taxon>Sclerodermataceae</taxon>
        <taxon>Scleroderma</taxon>
    </lineage>
</organism>
<dbReference type="FunCoup" id="A0A0C3E881">
    <property type="interactions" value="556"/>
</dbReference>
<dbReference type="PANTHER" id="PTHR13799:SF13">
    <property type="entry name" value="NIF3-LIKE PROTEIN 1"/>
    <property type="match status" value="1"/>
</dbReference>
<dbReference type="EMBL" id="KN822030">
    <property type="protein sequence ID" value="KIM64196.1"/>
    <property type="molecule type" value="Genomic_DNA"/>
</dbReference>
<sequence length="304" mass="33070">MSVLARCAIRAMEKIAPLRLAEPWDNVGLLFESPVPRPESRRILLTIDLTAPVLAETLAHSPALLIAYHPPLFKPVSRLTLDTHLHSALLRLACGGVSVYSPHSALDSVRGGINDWLVEGVVPVREDGKAQVESEADISYLDGPIREQDEGGKGRLVVLRNPVPIDELVNRIKRHLGIAYVDLARPLIQRPVRSVAICAGSGASVLAGVDADVYFTGEMAHHDVLAAVAAGRYIVLCGHTNTERGYLPILASKLRTTLAEFARSDVGLADQRGECISLTEEDRRLLESVEVVVCGEDKHPLERM</sequence>
<dbReference type="Proteomes" id="UP000053989">
    <property type="component" value="Unassembled WGS sequence"/>
</dbReference>
<dbReference type="NCBIfam" id="TIGR00486">
    <property type="entry name" value="YbgI_SA1388"/>
    <property type="match status" value="1"/>
</dbReference>
<dbReference type="GO" id="GO:0005739">
    <property type="term" value="C:mitochondrion"/>
    <property type="evidence" value="ECO:0007669"/>
    <property type="project" value="TreeGrafter"/>
</dbReference>
<dbReference type="HOGENOM" id="CLU_037423_0_1_1"/>
<comment type="similarity">
    <text evidence="1">Belongs to the GTP cyclohydrolase I type 2/NIF3 family.</text>
</comment>
<dbReference type="SUPFAM" id="SSF102705">
    <property type="entry name" value="NIF3 (NGG1p interacting factor 3)-like"/>
    <property type="match status" value="1"/>
</dbReference>
<feature type="binding site" evidence="2">
    <location>
        <position position="239"/>
    </location>
    <ligand>
        <name>a divalent metal cation</name>
        <dbReference type="ChEBI" id="CHEBI:60240"/>
        <label>1</label>
    </ligand>
</feature>
<dbReference type="AlphaFoldDB" id="A0A0C3E881"/>
<keyword evidence="2" id="KW-0479">Metal-binding</keyword>
<name>A0A0C3E881_9AGAM</name>
<dbReference type="PANTHER" id="PTHR13799">
    <property type="entry name" value="NGG1 INTERACTING FACTOR 3"/>
    <property type="match status" value="1"/>
</dbReference>
<evidence type="ECO:0000313" key="4">
    <source>
        <dbReference type="Proteomes" id="UP000053989"/>
    </source>
</evidence>
<reference evidence="4" key="2">
    <citation type="submission" date="2015-01" db="EMBL/GenBank/DDBJ databases">
        <title>Evolutionary Origins and Diversification of the Mycorrhizal Mutualists.</title>
        <authorList>
            <consortium name="DOE Joint Genome Institute"/>
            <consortium name="Mycorrhizal Genomics Consortium"/>
            <person name="Kohler A."/>
            <person name="Kuo A."/>
            <person name="Nagy L.G."/>
            <person name="Floudas D."/>
            <person name="Copeland A."/>
            <person name="Barry K.W."/>
            <person name="Cichocki N."/>
            <person name="Veneault-Fourrey C."/>
            <person name="LaButti K."/>
            <person name="Lindquist E.A."/>
            <person name="Lipzen A."/>
            <person name="Lundell T."/>
            <person name="Morin E."/>
            <person name="Murat C."/>
            <person name="Riley R."/>
            <person name="Ohm R."/>
            <person name="Sun H."/>
            <person name="Tunlid A."/>
            <person name="Henrissat B."/>
            <person name="Grigoriev I.V."/>
            <person name="Hibbett D.S."/>
            <person name="Martin F."/>
        </authorList>
    </citation>
    <scope>NUCLEOTIDE SEQUENCE [LARGE SCALE GENOMIC DNA]</scope>
    <source>
        <strain evidence="4">Foug A</strain>
    </source>
</reference>
<evidence type="ECO:0000256" key="2">
    <source>
        <dbReference type="PIRSR" id="PIRSR602678-1"/>
    </source>
</evidence>
<dbReference type="FunFam" id="3.40.1390.30:FF:000001">
    <property type="entry name" value="GTP cyclohydrolase 1 type 2"/>
    <property type="match status" value="1"/>
</dbReference>
<proteinExistence type="inferred from homology"/>
<dbReference type="OrthoDB" id="3345469at2759"/>
<feature type="binding site" evidence="2">
    <location>
        <position position="107"/>
    </location>
    <ligand>
        <name>a divalent metal cation</name>
        <dbReference type="ChEBI" id="CHEBI:60240"/>
        <label>1</label>
    </ligand>
</feature>
<feature type="binding site" evidence="2">
    <location>
        <position position="243"/>
    </location>
    <ligand>
        <name>a divalent metal cation</name>
        <dbReference type="ChEBI" id="CHEBI:60240"/>
        <label>1</label>
    </ligand>
</feature>
<dbReference type="STRING" id="1036808.A0A0C3E881"/>
<evidence type="ECO:0000313" key="3">
    <source>
        <dbReference type="EMBL" id="KIM64196.1"/>
    </source>
</evidence>
<reference evidence="3 4" key="1">
    <citation type="submission" date="2014-04" db="EMBL/GenBank/DDBJ databases">
        <authorList>
            <consortium name="DOE Joint Genome Institute"/>
            <person name="Kuo A."/>
            <person name="Kohler A."/>
            <person name="Nagy L.G."/>
            <person name="Floudas D."/>
            <person name="Copeland A."/>
            <person name="Barry K.W."/>
            <person name="Cichocki N."/>
            <person name="Veneault-Fourrey C."/>
            <person name="LaButti K."/>
            <person name="Lindquist E.A."/>
            <person name="Lipzen A."/>
            <person name="Lundell T."/>
            <person name="Morin E."/>
            <person name="Murat C."/>
            <person name="Sun H."/>
            <person name="Tunlid A."/>
            <person name="Henrissat B."/>
            <person name="Grigoriev I.V."/>
            <person name="Hibbett D.S."/>
            <person name="Martin F."/>
            <person name="Nordberg H.P."/>
            <person name="Cantor M.N."/>
            <person name="Hua S.X."/>
        </authorList>
    </citation>
    <scope>NUCLEOTIDE SEQUENCE [LARGE SCALE GENOMIC DNA]</scope>
    <source>
        <strain evidence="3 4">Foug A</strain>
    </source>
</reference>
<dbReference type="Gene3D" id="3.40.1390.30">
    <property type="entry name" value="NIF3 (NGG1p interacting factor 3)-like"/>
    <property type="match status" value="1"/>
</dbReference>
<dbReference type="Pfam" id="PF01784">
    <property type="entry name" value="DUF34_NIF3"/>
    <property type="match status" value="1"/>
</dbReference>